<sequence>MSDTCSSKRFAQLNIEIINTQADPWPLLTYPVVQNSLFVKSWNILRPIVQAILGETDWALVYVIRRMEEHCDRDPITITITVAEDSTKEWTYGPVGKQYSLEYHDLHIFRDKIGQLLDSRSIAKLSSIYAAATSGTPIKKPAATLREFINLLQEASGSWERFGITNILCVVAEVGFHSLYNGYSQTKGSELEIAVLETTSFGESAVSCPAYTASWPRVNPQERPHWVLVDIADHLITEISIDSVDLNYKASYIPPGPVMTGTATIADGERLLRMNRELGLLEGYKNMLGNRTDSNTSWKCKSFGDLRDSGSFIIGRKGQFVGLYVGDDRNCGLIIESLFEDIKRVTKCHDVWI</sequence>
<dbReference type="VEuPathDB" id="FungiDB:MCYG_02364"/>
<evidence type="ECO:0000313" key="1">
    <source>
        <dbReference type="EMBL" id="EEQ29545.1"/>
    </source>
</evidence>
<reference evidence="2" key="1">
    <citation type="journal article" date="2012" name="MBio">
        <title>Comparative genome analysis of Trichophyton rubrum and related dermatophytes reveals candidate genes involved in infection.</title>
        <authorList>
            <person name="Martinez D.A."/>
            <person name="Oliver B.G."/>
            <person name="Graeser Y."/>
            <person name="Goldberg J.M."/>
            <person name="Li W."/>
            <person name="Martinez-Rossi N.M."/>
            <person name="Monod M."/>
            <person name="Shelest E."/>
            <person name="Barton R.C."/>
            <person name="Birch E."/>
            <person name="Brakhage A.A."/>
            <person name="Chen Z."/>
            <person name="Gurr S.J."/>
            <person name="Heiman D."/>
            <person name="Heitman J."/>
            <person name="Kosti I."/>
            <person name="Rossi A."/>
            <person name="Saif S."/>
            <person name="Samalova M."/>
            <person name="Saunders C.W."/>
            <person name="Shea T."/>
            <person name="Summerbell R.C."/>
            <person name="Xu J."/>
            <person name="Young S."/>
            <person name="Zeng Q."/>
            <person name="Birren B.W."/>
            <person name="Cuomo C.A."/>
            <person name="White T.C."/>
        </authorList>
    </citation>
    <scope>NUCLEOTIDE SEQUENCE [LARGE SCALE GENOMIC DNA]</scope>
    <source>
        <strain evidence="2">ATCC MYA-4605 / CBS 113480</strain>
    </source>
</reference>
<dbReference type="RefSeq" id="XP_002849430.1">
    <property type="nucleotide sequence ID" value="XM_002849384.1"/>
</dbReference>
<organism evidence="1 2">
    <name type="scientific">Arthroderma otae (strain ATCC MYA-4605 / CBS 113480)</name>
    <name type="common">Microsporum canis</name>
    <dbReference type="NCBI Taxonomy" id="554155"/>
    <lineage>
        <taxon>Eukaryota</taxon>
        <taxon>Fungi</taxon>
        <taxon>Dikarya</taxon>
        <taxon>Ascomycota</taxon>
        <taxon>Pezizomycotina</taxon>
        <taxon>Eurotiomycetes</taxon>
        <taxon>Eurotiomycetidae</taxon>
        <taxon>Onygenales</taxon>
        <taxon>Arthrodermataceae</taxon>
        <taxon>Microsporum</taxon>
    </lineage>
</organism>
<dbReference type="AlphaFoldDB" id="C5FJC4"/>
<gene>
    <name evidence="1" type="ORF">MCYG_02364</name>
</gene>
<dbReference type="EMBL" id="DS995702">
    <property type="protein sequence ID" value="EEQ29545.1"/>
    <property type="molecule type" value="Genomic_DNA"/>
</dbReference>
<dbReference type="GeneID" id="9226505"/>
<accession>C5FJC4</accession>
<protein>
    <submittedName>
        <fullName evidence="1">Uncharacterized protein</fullName>
    </submittedName>
</protein>
<dbReference type="OrthoDB" id="5424209at2759"/>
<proteinExistence type="predicted"/>
<name>C5FJC4_ARTOC</name>
<evidence type="ECO:0000313" key="2">
    <source>
        <dbReference type="Proteomes" id="UP000002035"/>
    </source>
</evidence>
<dbReference type="eggNOG" id="ENOG502QR0D">
    <property type="taxonomic scope" value="Eukaryota"/>
</dbReference>
<dbReference type="Proteomes" id="UP000002035">
    <property type="component" value="Unassembled WGS sequence"/>
</dbReference>
<dbReference type="HOGENOM" id="CLU_785194_0_0_1"/>
<keyword evidence="2" id="KW-1185">Reference proteome</keyword>
<dbReference type="STRING" id="554155.C5FJC4"/>